<name>A0A077P715_XENBV</name>
<reference evidence="2" key="1">
    <citation type="submission" date="2013-07" db="EMBL/GenBank/DDBJ databases">
        <title>Sub-species coevolution in mutualistic symbiosis.</title>
        <authorList>
            <person name="Murfin K."/>
            <person name="Klassen J."/>
            <person name="Lee M."/>
            <person name="Forst S."/>
            <person name="Stock P."/>
            <person name="Goodrich-Blair H."/>
        </authorList>
    </citation>
    <scope>NUCLEOTIDE SEQUENCE [LARGE SCALE GENOMIC DNA]</scope>
    <source>
        <strain evidence="2">Oregonense</strain>
    </source>
</reference>
<organism evidence="2">
    <name type="scientific">Xenorhabdus bovienii str. oregonense</name>
    <dbReference type="NCBI Taxonomy" id="1398202"/>
    <lineage>
        <taxon>Bacteria</taxon>
        <taxon>Pseudomonadati</taxon>
        <taxon>Pseudomonadota</taxon>
        <taxon>Gammaproteobacteria</taxon>
        <taxon>Enterobacterales</taxon>
        <taxon>Morganellaceae</taxon>
        <taxon>Xenorhabdus</taxon>
    </lineage>
</organism>
<evidence type="ECO:0000256" key="1">
    <source>
        <dbReference type="SAM" id="Phobius"/>
    </source>
</evidence>
<evidence type="ECO:0000313" key="2">
    <source>
        <dbReference type="EMBL" id="CDH06940.1"/>
    </source>
</evidence>
<sequence length="43" mass="5304">MFLLIHFPLINNHLNYMCIIALIFIETNRVYFKSEKTIVKWLY</sequence>
<keyword evidence="1" id="KW-0472">Membrane</keyword>
<accession>A0A077P715</accession>
<keyword evidence="1" id="KW-1133">Transmembrane helix</keyword>
<protein>
    <submittedName>
        <fullName evidence="2">Uncharacterized protein</fullName>
    </submittedName>
</protein>
<dbReference type="EMBL" id="CBSX010000167">
    <property type="protein sequence ID" value="CDH06940.1"/>
    <property type="molecule type" value="Genomic_DNA"/>
</dbReference>
<feature type="transmembrane region" description="Helical" evidence="1">
    <location>
        <begin position="14"/>
        <end position="32"/>
    </location>
</feature>
<comment type="caution">
    <text evidence="2">The sequence shown here is derived from an EMBL/GenBank/DDBJ whole genome shotgun (WGS) entry which is preliminary data.</text>
</comment>
<dbReference type="HOGENOM" id="CLU_3241544_0_0_6"/>
<dbReference type="Proteomes" id="UP000028483">
    <property type="component" value="Unassembled WGS sequence"/>
</dbReference>
<keyword evidence="1" id="KW-0812">Transmembrane</keyword>
<dbReference type="AlphaFoldDB" id="A0A077P715"/>
<gene>
    <name evidence="2" type="ORF">XBO1_2490084</name>
</gene>
<proteinExistence type="predicted"/>